<accession>A0A495ECG7</accession>
<keyword evidence="1" id="KW-0472">Membrane</keyword>
<keyword evidence="3" id="KW-1185">Reference proteome</keyword>
<evidence type="ECO:0000313" key="2">
    <source>
        <dbReference type="EMBL" id="RKR14578.1"/>
    </source>
</evidence>
<name>A0A495ECG7_9FLAO</name>
<keyword evidence="1" id="KW-0812">Transmembrane</keyword>
<sequence>MATKKRHWLWNLILILTLAVCLLAFVVHYKNWTKIEPDGIKMVSGIYYKEIKFNEVDSVSLVDRIPPMERLNGFSALSKGNGLYREFKDSLTNKEVHVFVDNFEQQKIKIVYQDSSKLFFNYKDSLETLSLVSLLKSKIKTKD</sequence>
<reference evidence="2 3" key="1">
    <citation type="submission" date="2018-10" db="EMBL/GenBank/DDBJ databases">
        <title>Genomic Encyclopedia of Archaeal and Bacterial Type Strains, Phase II (KMG-II): from individual species to whole genera.</title>
        <authorList>
            <person name="Goeker M."/>
        </authorList>
    </citation>
    <scope>NUCLEOTIDE SEQUENCE [LARGE SCALE GENOMIC DNA]</scope>
    <source>
        <strain evidence="2 3">DSM 25230</strain>
    </source>
</reference>
<feature type="transmembrane region" description="Helical" evidence="1">
    <location>
        <begin position="7"/>
        <end position="29"/>
    </location>
</feature>
<proteinExistence type="predicted"/>
<protein>
    <recommendedName>
        <fullName evidence="4">Bacterial Pleckstrin homology domain-containing protein</fullName>
    </recommendedName>
</protein>
<dbReference type="RefSeq" id="WP_121063917.1">
    <property type="nucleotide sequence ID" value="NZ_RBIQ01000007.1"/>
</dbReference>
<organism evidence="2 3">
    <name type="scientific">Maribacter vaceletii</name>
    <dbReference type="NCBI Taxonomy" id="1206816"/>
    <lineage>
        <taxon>Bacteria</taxon>
        <taxon>Pseudomonadati</taxon>
        <taxon>Bacteroidota</taxon>
        <taxon>Flavobacteriia</taxon>
        <taxon>Flavobacteriales</taxon>
        <taxon>Flavobacteriaceae</taxon>
        <taxon>Maribacter</taxon>
    </lineage>
</organism>
<dbReference type="AlphaFoldDB" id="A0A495ECG7"/>
<gene>
    <name evidence="2" type="ORF">CLV91_0656</name>
</gene>
<dbReference type="OrthoDB" id="1441845at2"/>
<keyword evidence="1" id="KW-1133">Transmembrane helix</keyword>
<comment type="caution">
    <text evidence="2">The sequence shown here is derived from an EMBL/GenBank/DDBJ whole genome shotgun (WGS) entry which is preliminary data.</text>
</comment>
<dbReference type="Proteomes" id="UP000269412">
    <property type="component" value="Unassembled WGS sequence"/>
</dbReference>
<evidence type="ECO:0008006" key="4">
    <source>
        <dbReference type="Google" id="ProtNLM"/>
    </source>
</evidence>
<evidence type="ECO:0000256" key="1">
    <source>
        <dbReference type="SAM" id="Phobius"/>
    </source>
</evidence>
<evidence type="ECO:0000313" key="3">
    <source>
        <dbReference type="Proteomes" id="UP000269412"/>
    </source>
</evidence>
<dbReference type="EMBL" id="RBIQ01000007">
    <property type="protein sequence ID" value="RKR14578.1"/>
    <property type="molecule type" value="Genomic_DNA"/>
</dbReference>